<organism evidence="1 2">
    <name type="scientific">Musa troglodytarum</name>
    <name type="common">fe'i banana</name>
    <dbReference type="NCBI Taxonomy" id="320322"/>
    <lineage>
        <taxon>Eukaryota</taxon>
        <taxon>Viridiplantae</taxon>
        <taxon>Streptophyta</taxon>
        <taxon>Embryophyta</taxon>
        <taxon>Tracheophyta</taxon>
        <taxon>Spermatophyta</taxon>
        <taxon>Magnoliopsida</taxon>
        <taxon>Liliopsida</taxon>
        <taxon>Zingiberales</taxon>
        <taxon>Musaceae</taxon>
        <taxon>Musa</taxon>
    </lineage>
</organism>
<keyword evidence="2" id="KW-1185">Reference proteome</keyword>
<evidence type="ECO:0000313" key="1">
    <source>
        <dbReference type="EMBL" id="URE48883.1"/>
    </source>
</evidence>
<sequence length="271" mass="29979">MFRRETMYRDSLPFVTSNYRSAVEDLKSPAEFIQFGTDKLRIVHLQCTLPTIQRSNLNSGIVQCLMSSPDSSSLQTHPQMDVRFDILTSLLCGLRLLVLFPSVMAFKTGLFWSQKLSAVGMGNCQTLGQQPTCTDALCHGAHSAQMEGQIKNMDMGGMGGPCGSPDNTCPREDIIEHLMQLSSSSSRQRHTPHHAALLHLGRLVFRTHRALPNPGQAPPRVGRAQAAEMTNSHWLIRRSPGTAETLNSPSVLHPREMGELLLTELLVQAMH</sequence>
<dbReference type="EMBL" id="CP097511">
    <property type="protein sequence ID" value="URE48883.1"/>
    <property type="molecule type" value="Genomic_DNA"/>
</dbReference>
<evidence type="ECO:0000313" key="2">
    <source>
        <dbReference type="Proteomes" id="UP001055439"/>
    </source>
</evidence>
<protein>
    <submittedName>
        <fullName evidence="1">Uncharacterized protein</fullName>
    </submittedName>
</protein>
<dbReference type="Proteomes" id="UP001055439">
    <property type="component" value="Chromosome 9"/>
</dbReference>
<dbReference type="AlphaFoldDB" id="A0A9E7IGP2"/>
<reference evidence="1" key="1">
    <citation type="submission" date="2022-05" db="EMBL/GenBank/DDBJ databases">
        <title>The Musa troglodytarum L. genome provides insights into the mechanism of non-climacteric behaviour and enrichment of carotenoids.</title>
        <authorList>
            <person name="Wang J."/>
        </authorList>
    </citation>
    <scope>NUCLEOTIDE SEQUENCE</scope>
    <source>
        <tissue evidence="1">Leaf</tissue>
    </source>
</reference>
<gene>
    <name evidence="1" type="ORF">MUK42_12595</name>
</gene>
<name>A0A9E7IGP2_9LILI</name>
<proteinExistence type="predicted"/>
<accession>A0A9E7IGP2</accession>